<protein>
    <submittedName>
        <fullName evidence="7">Polysaccharide biosynthesis protein</fullName>
    </submittedName>
</protein>
<name>A0ABS6JTV1_9BACI</name>
<feature type="transmembrane region" description="Helical" evidence="6">
    <location>
        <begin position="130"/>
        <end position="149"/>
    </location>
</feature>
<dbReference type="PANTHER" id="PTHR30250">
    <property type="entry name" value="PST FAMILY PREDICTED COLANIC ACID TRANSPORTER"/>
    <property type="match status" value="1"/>
</dbReference>
<feature type="transmembrane region" description="Helical" evidence="6">
    <location>
        <begin position="13"/>
        <end position="31"/>
    </location>
</feature>
<feature type="transmembrane region" description="Helical" evidence="6">
    <location>
        <begin position="161"/>
        <end position="179"/>
    </location>
</feature>
<keyword evidence="8" id="KW-1185">Reference proteome</keyword>
<sequence length="535" mass="59334">MVKNNETGSWLKGAFYLSFAALIVKVLSALYKVPYQNMTGDLGYYVYQQVYPLYGIALVLSTYGYPLVIAKMTADWRNSKDNINLGDRLSVLFIWLFIIHAAAGAGIIIFSETISIWMGDANLTTPLRWMGLPFFMIPFLAVGRGYYQGLENMIPTAFSQVVEQVVRVIAILAVAWVLIKYDPYLAGISAGAGALLGGIAGFITLVAIMKKDVTLTKLLKERVQGIFHFHQTWKKDVKELFTAGFFVSVSAMSLIIFQLIDAFTIYRTLELNGMNQMVAAELKGVYDRAWPIVQMGAVVTTVFSYAVIPYVSKAVALNRREHLQALVKQAIKICLVFGSAATIGLIAIMPHLNPMLFGNAEGTTSLQILSGTVLFAALFMTMAALLHAVGNAGYAAGILLIGIALKVILNILLIPIYSIEGAAIASTTAFVCMSLVLFIILIRKKLMLKWNHSFFIKTIVSLAVMMIVVVMYQWGMTQLIVREWGELNRLLHTLLSLSSAVLGACLFIITIWLFRLFTKKEWEELPKVSKILPYR</sequence>
<keyword evidence="4 6" id="KW-1133">Transmembrane helix</keyword>
<comment type="caution">
    <text evidence="7">The sequence shown here is derived from an EMBL/GenBank/DDBJ whole genome shotgun (WGS) entry which is preliminary data.</text>
</comment>
<proteinExistence type="predicted"/>
<evidence type="ECO:0000313" key="7">
    <source>
        <dbReference type="EMBL" id="MBU9722000.1"/>
    </source>
</evidence>
<dbReference type="CDD" id="cd13124">
    <property type="entry name" value="MATE_SpoVB_like"/>
    <property type="match status" value="1"/>
</dbReference>
<feature type="transmembrane region" description="Helical" evidence="6">
    <location>
        <begin position="494"/>
        <end position="517"/>
    </location>
</feature>
<feature type="transmembrane region" description="Helical" evidence="6">
    <location>
        <begin position="51"/>
        <end position="70"/>
    </location>
</feature>
<feature type="transmembrane region" description="Helical" evidence="6">
    <location>
        <begin position="393"/>
        <end position="417"/>
    </location>
</feature>
<comment type="subcellular location">
    <subcellularLocation>
        <location evidence="1">Cell membrane</location>
        <topology evidence="1">Multi-pass membrane protein</topology>
    </subcellularLocation>
</comment>
<feature type="transmembrane region" description="Helical" evidence="6">
    <location>
        <begin position="423"/>
        <end position="442"/>
    </location>
</feature>
<dbReference type="PANTHER" id="PTHR30250:SF29">
    <property type="entry name" value="POLYSACCHARIDE BIOSYNTHESIS PROTEIN C-TERMINAL DOMAIN-CONTAINING PROTEIN"/>
    <property type="match status" value="1"/>
</dbReference>
<dbReference type="EMBL" id="JAHQCR010000046">
    <property type="protein sequence ID" value="MBU9722000.1"/>
    <property type="molecule type" value="Genomic_DNA"/>
</dbReference>
<organism evidence="7 8">
    <name type="scientific">Evansella alkalicola</name>
    <dbReference type="NCBI Taxonomy" id="745819"/>
    <lineage>
        <taxon>Bacteria</taxon>
        <taxon>Bacillati</taxon>
        <taxon>Bacillota</taxon>
        <taxon>Bacilli</taxon>
        <taxon>Bacillales</taxon>
        <taxon>Bacillaceae</taxon>
        <taxon>Evansella</taxon>
    </lineage>
</organism>
<feature type="transmembrane region" description="Helical" evidence="6">
    <location>
        <begin position="364"/>
        <end position="386"/>
    </location>
</feature>
<dbReference type="InterPro" id="IPR050833">
    <property type="entry name" value="Poly_Biosynth_Transport"/>
</dbReference>
<gene>
    <name evidence="7" type="ORF">KS407_11195</name>
</gene>
<feature type="transmembrane region" description="Helical" evidence="6">
    <location>
        <begin position="185"/>
        <end position="208"/>
    </location>
</feature>
<dbReference type="InterPro" id="IPR024923">
    <property type="entry name" value="PG_synth_SpoVB"/>
</dbReference>
<reference evidence="7 8" key="1">
    <citation type="submission" date="2021-06" db="EMBL/GenBank/DDBJ databases">
        <title>Bacillus sp. RD4P76, an endophyte from a halophyte.</title>
        <authorList>
            <person name="Sun J.-Q."/>
        </authorList>
    </citation>
    <scope>NUCLEOTIDE SEQUENCE [LARGE SCALE GENOMIC DNA]</scope>
    <source>
        <strain evidence="7 8">JCM 17098</strain>
    </source>
</reference>
<evidence type="ECO:0000256" key="5">
    <source>
        <dbReference type="ARBA" id="ARBA00023136"/>
    </source>
</evidence>
<feature type="transmembrane region" description="Helical" evidence="6">
    <location>
        <begin position="289"/>
        <end position="312"/>
    </location>
</feature>
<feature type="transmembrane region" description="Helical" evidence="6">
    <location>
        <begin position="240"/>
        <end position="269"/>
    </location>
</feature>
<keyword evidence="5 6" id="KW-0472">Membrane</keyword>
<keyword evidence="3 6" id="KW-0812">Transmembrane</keyword>
<dbReference type="PIRSF" id="PIRSF038958">
    <property type="entry name" value="PG_synth_SpoVB"/>
    <property type="match status" value="1"/>
</dbReference>
<feature type="transmembrane region" description="Helical" evidence="6">
    <location>
        <begin position="333"/>
        <end position="352"/>
    </location>
</feature>
<dbReference type="RefSeq" id="WP_216943351.1">
    <property type="nucleotide sequence ID" value="NZ_JAHQCR010000046.1"/>
</dbReference>
<dbReference type="Proteomes" id="UP000790580">
    <property type="component" value="Unassembled WGS sequence"/>
</dbReference>
<evidence type="ECO:0000256" key="6">
    <source>
        <dbReference type="SAM" id="Phobius"/>
    </source>
</evidence>
<feature type="transmembrane region" description="Helical" evidence="6">
    <location>
        <begin position="454"/>
        <end position="474"/>
    </location>
</feature>
<feature type="transmembrane region" description="Helical" evidence="6">
    <location>
        <begin position="91"/>
        <end position="110"/>
    </location>
</feature>
<evidence type="ECO:0000313" key="8">
    <source>
        <dbReference type="Proteomes" id="UP000790580"/>
    </source>
</evidence>
<keyword evidence="2" id="KW-1003">Cell membrane</keyword>
<evidence type="ECO:0000256" key="1">
    <source>
        <dbReference type="ARBA" id="ARBA00004651"/>
    </source>
</evidence>
<dbReference type="InterPro" id="IPR002797">
    <property type="entry name" value="Polysacc_synth"/>
</dbReference>
<dbReference type="Pfam" id="PF01943">
    <property type="entry name" value="Polysacc_synt"/>
    <property type="match status" value="1"/>
</dbReference>
<evidence type="ECO:0000256" key="2">
    <source>
        <dbReference type="ARBA" id="ARBA00022475"/>
    </source>
</evidence>
<accession>A0ABS6JTV1</accession>
<evidence type="ECO:0000256" key="3">
    <source>
        <dbReference type="ARBA" id="ARBA00022692"/>
    </source>
</evidence>
<evidence type="ECO:0000256" key="4">
    <source>
        <dbReference type="ARBA" id="ARBA00022989"/>
    </source>
</evidence>